<dbReference type="GO" id="GO:0006865">
    <property type="term" value="P:amino acid transport"/>
    <property type="evidence" value="ECO:0007669"/>
    <property type="project" value="UniProtKB-KW"/>
</dbReference>
<evidence type="ECO:0000256" key="6">
    <source>
        <dbReference type="ARBA" id="ARBA00022970"/>
    </source>
</evidence>
<feature type="transmembrane region" description="Helical" evidence="9">
    <location>
        <begin position="337"/>
        <end position="356"/>
    </location>
</feature>
<evidence type="ECO:0000256" key="7">
    <source>
        <dbReference type="ARBA" id="ARBA00022989"/>
    </source>
</evidence>
<proteinExistence type="inferred from homology"/>
<dbReference type="OrthoDB" id="3185104at2"/>
<keyword evidence="3" id="KW-0813">Transport</keyword>
<keyword evidence="11" id="KW-1185">Reference proteome</keyword>
<feature type="transmembrane region" description="Helical" evidence="9">
    <location>
        <begin position="421"/>
        <end position="440"/>
    </location>
</feature>
<dbReference type="eggNOG" id="COG0531">
    <property type="taxonomic scope" value="Bacteria"/>
</dbReference>
<organism evidence="10 11">
    <name type="scientific">Bilophila wadsworthia (strain 3_1_6)</name>
    <dbReference type="NCBI Taxonomy" id="563192"/>
    <lineage>
        <taxon>Bacteria</taxon>
        <taxon>Pseudomonadati</taxon>
        <taxon>Thermodesulfobacteriota</taxon>
        <taxon>Desulfovibrionia</taxon>
        <taxon>Desulfovibrionales</taxon>
        <taxon>Desulfovibrionaceae</taxon>
        <taxon>Bilophila</taxon>
    </lineage>
</organism>
<dbReference type="STRING" id="563192.HMPREF0179_01358"/>
<evidence type="ECO:0000256" key="4">
    <source>
        <dbReference type="ARBA" id="ARBA00022475"/>
    </source>
</evidence>
<evidence type="ECO:0000256" key="2">
    <source>
        <dbReference type="ARBA" id="ARBA00008220"/>
    </source>
</evidence>
<protein>
    <submittedName>
        <fullName evidence="10">Basic amino acid/polyamine antiporter (APA) family transporter</fullName>
    </submittedName>
</protein>
<dbReference type="Proteomes" id="UP000006034">
    <property type="component" value="Unassembled WGS sequence"/>
</dbReference>
<dbReference type="PANTHER" id="PTHR42770">
    <property type="entry name" value="AMINO ACID TRANSPORTER-RELATED"/>
    <property type="match status" value="1"/>
</dbReference>
<keyword evidence="7 9" id="KW-1133">Transmembrane helix</keyword>
<keyword evidence="5 9" id="KW-0812">Transmembrane</keyword>
<feature type="transmembrane region" description="Helical" evidence="9">
    <location>
        <begin position="460"/>
        <end position="480"/>
    </location>
</feature>
<evidence type="ECO:0000256" key="9">
    <source>
        <dbReference type="SAM" id="Phobius"/>
    </source>
</evidence>
<keyword evidence="6" id="KW-0029">Amino-acid transport</keyword>
<dbReference type="RefSeq" id="WP_016360815.1">
    <property type="nucleotide sequence ID" value="NZ_KE150238.1"/>
</dbReference>
<reference evidence="10 11" key="1">
    <citation type="submission" date="2010-10" db="EMBL/GenBank/DDBJ databases">
        <authorList>
            <consortium name="The Broad Institute Genome Sequencing Platform"/>
            <person name="Ward D."/>
            <person name="Earl A."/>
            <person name="Feldgarden M."/>
            <person name="Young S.K."/>
            <person name="Gargeya S."/>
            <person name="Zeng Q."/>
            <person name="Alvarado L."/>
            <person name="Berlin A."/>
            <person name="Bochicchio J."/>
            <person name="Chapman S.B."/>
            <person name="Chen Z."/>
            <person name="Freedman E."/>
            <person name="Gellesch M."/>
            <person name="Goldberg J."/>
            <person name="Griggs A."/>
            <person name="Gujja S."/>
            <person name="Heilman E."/>
            <person name="Heiman D."/>
            <person name="Howarth C."/>
            <person name="Mehta T."/>
            <person name="Neiman D."/>
            <person name="Pearson M."/>
            <person name="Roberts A."/>
            <person name="Saif S."/>
            <person name="Shea T."/>
            <person name="Shenoy N."/>
            <person name="Sisk P."/>
            <person name="Stolte C."/>
            <person name="Sykes S."/>
            <person name="White J."/>
            <person name="Yandava C."/>
            <person name="Allen-Vercoe E."/>
            <person name="Sibley C."/>
            <person name="Ambrose C.E."/>
            <person name="Strauss J."/>
            <person name="Daigneault M."/>
            <person name="Haas B."/>
            <person name="Nusbaum C."/>
            <person name="Birren B."/>
        </authorList>
    </citation>
    <scope>NUCLEOTIDE SEQUENCE [LARGE SCALE GENOMIC DNA]</scope>
    <source>
        <strain evidence="10 11">3_1_6</strain>
    </source>
</reference>
<dbReference type="GO" id="GO:0022857">
    <property type="term" value="F:transmembrane transporter activity"/>
    <property type="evidence" value="ECO:0007669"/>
    <property type="project" value="InterPro"/>
</dbReference>
<evidence type="ECO:0000313" key="11">
    <source>
        <dbReference type="Proteomes" id="UP000006034"/>
    </source>
</evidence>
<feature type="transmembrane region" description="Helical" evidence="9">
    <location>
        <begin position="208"/>
        <end position="226"/>
    </location>
</feature>
<dbReference type="InterPro" id="IPR050367">
    <property type="entry name" value="APC_superfamily"/>
</dbReference>
<comment type="subcellular location">
    <subcellularLocation>
        <location evidence="1">Cell membrane</location>
        <topology evidence="1">Multi-pass membrane protein</topology>
    </subcellularLocation>
</comment>
<feature type="transmembrane region" description="Helical" evidence="9">
    <location>
        <begin position="157"/>
        <end position="179"/>
    </location>
</feature>
<dbReference type="Gene3D" id="1.20.1740.10">
    <property type="entry name" value="Amino acid/polyamine transporter I"/>
    <property type="match status" value="1"/>
</dbReference>
<dbReference type="PANTHER" id="PTHR42770:SF4">
    <property type="entry name" value="ARGININE_ORNITHINE ANTIPORTER-RELATED"/>
    <property type="match status" value="1"/>
</dbReference>
<evidence type="ECO:0000256" key="1">
    <source>
        <dbReference type="ARBA" id="ARBA00004651"/>
    </source>
</evidence>
<sequence>MANNTKKLGVIALASVVVSSMVGGGIYSLPQNMAAQASVGAVIIAWVVTGIGMFFLANSFRILSDIRPDLKAGIYMYGREGFGSFVGFLIAWGYWLCQIFGNVGYAVITMDALNYFFPPYFAGGNTIYAIIGGSILIWLFNFVVLRGTQQAAVINTIGTIGKLIPLFVFIIIMIFVFHIDKFDFDFFGKLAVDNGQHLGGLGAQIKSTMLVTLWAFIGIEGAVVLSDRAQSQDDVGKATIMGFVGCLIVYVLLSVLPFGFMTQQELAAVPTPSTAGVLERAVGTWGSWIMNIGLIIAVLASWLAWTLITAEMPFAAAKNGTFPRQFSRENANGAPSVSLWVTSALMQLALLLVYFSNNAWNMMLSITAVMVLPAYLISTLFLWKTCEDGQYPQGAATGRASALACGFLGSAYGLWLIYAAGLHYLLMASVFIAIGIPVYIWSRKQHPDQNPMFLKYEKVLLVLLVLVALFSLYLFMRGIVKL</sequence>
<gene>
    <name evidence="10" type="ORF">HMPREF0179_01358</name>
</gene>
<dbReference type="PIRSF" id="PIRSF006060">
    <property type="entry name" value="AA_transporter"/>
    <property type="match status" value="1"/>
</dbReference>
<accession>E5Y595</accession>
<dbReference type="InterPro" id="IPR004754">
    <property type="entry name" value="Amino_acid_antiprt"/>
</dbReference>
<name>E5Y595_BILW3</name>
<dbReference type="InterPro" id="IPR002293">
    <property type="entry name" value="AA/rel_permease1"/>
</dbReference>
<feature type="transmembrane region" description="Helical" evidence="9">
    <location>
        <begin position="238"/>
        <end position="260"/>
    </location>
</feature>
<comment type="similarity">
    <text evidence="2">Belongs to the amino acid-polyamine-organocation (APC) superfamily. Basic amino acid/polyamine antiporter (APA) (TC 2.A.3.2) family.</text>
</comment>
<dbReference type="EMBL" id="ADCP02000001">
    <property type="protein sequence ID" value="EFV44862.2"/>
    <property type="molecule type" value="Genomic_DNA"/>
</dbReference>
<dbReference type="Pfam" id="PF13520">
    <property type="entry name" value="AA_permease_2"/>
    <property type="match status" value="1"/>
</dbReference>
<keyword evidence="4" id="KW-1003">Cell membrane</keyword>
<reference evidence="10 11" key="2">
    <citation type="submission" date="2013-04" db="EMBL/GenBank/DDBJ databases">
        <title>The Genome Sequence of Bilophila wadsworthia 3_1_6.</title>
        <authorList>
            <consortium name="The Broad Institute Genomics Platform"/>
            <person name="Earl A."/>
            <person name="Ward D."/>
            <person name="Feldgarden M."/>
            <person name="Gevers D."/>
            <person name="Sibley C."/>
            <person name="Strauss J."/>
            <person name="Allen-Vercoe E."/>
            <person name="Walker B."/>
            <person name="Young S."/>
            <person name="Zeng Q."/>
            <person name="Gargeya S."/>
            <person name="Fitzgerald M."/>
            <person name="Haas B."/>
            <person name="Abouelleil A."/>
            <person name="Allen A.W."/>
            <person name="Alvarado L."/>
            <person name="Arachchi H.M."/>
            <person name="Berlin A.M."/>
            <person name="Chapman S.B."/>
            <person name="Gainer-Dewar J."/>
            <person name="Goldberg J."/>
            <person name="Griggs A."/>
            <person name="Gujja S."/>
            <person name="Hansen M."/>
            <person name="Howarth C."/>
            <person name="Imamovic A."/>
            <person name="Ireland A."/>
            <person name="Larimer J."/>
            <person name="McCowan C."/>
            <person name="Murphy C."/>
            <person name="Pearson M."/>
            <person name="Poon T.W."/>
            <person name="Priest M."/>
            <person name="Roberts A."/>
            <person name="Saif S."/>
            <person name="Shea T."/>
            <person name="Sisk P."/>
            <person name="Sykes S."/>
            <person name="Wortman J."/>
            <person name="Nusbaum C."/>
            <person name="Birren B."/>
        </authorList>
    </citation>
    <scope>NUCLEOTIDE SEQUENCE [LARGE SCALE GENOMIC DNA]</scope>
    <source>
        <strain evidence="10 11">3_1_6</strain>
    </source>
</reference>
<evidence type="ECO:0000256" key="5">
    <source>
        <dbReference type="ARBA" id="ARBA00022692"/>
    </source>
</evidence>
<dbReference type="GeneID" id="78086486"/>
<feature type="transmembrane region" description="Helical" evidence="9">
    <location>
        <begin position="81"/>
        <end position="107"/>
    </location>
</feature>
<feature type="transmembrane region" description="Helical" evidence="9">
    <location>
        <begin position="34"/>
        <end position="60"/>
    </location>
</feature>
<feature type="transmembrane region" description="Helical" evidence="9">
    <location>
        <begin position="362"/>
        <end position="383"/>
    </location>
</feature>
<dbReference type="NCBIfam" id="TIGR00905">
    <property type="entry name" value="2A0302"/>
    <property type="match status" value="1"/>
</dbReference>
<dbReference type="HOGENOM" id="CLU_007946_1_2_7"/>
<feature type="transmembrane region" description="Helical" evidence="9">
    <location>
        <begin position="127"/>
        <end position="145"/>
    </location>
</feature>
<feature type="transmembrane region" description="Helical" evidence="9">
    <location>
        <begin position="395"/>
        <end position="415"/>
    </location>
</feature>
<evidence type="ECO:0000256" key="8">
    <source>
        <dbReference type="ARBA" id="ARBA00023136"/>
    </source>
</evidence>
<evidence type="ECO:0000313" key="10">
    <source>
        <dbReference type="EMBL" id="EFV44862.2"/>
    </source>
</evidence>
<keyword evidence="8 9" id="KW-0472">Membrane</keyword>
<dbReference type="GO" id="GO:0005886">
    <property type="term" value="C:plasma membrane"/>
    <property type="evidence" value="ECO:0007669"/>
    <property type="project" value="UniProtKB-SubCell"/>
</dbReference>
<feature type="transmembrane region" description="Helical" evidence="9">
    <location>
        <begin position="288"/>
        <end position="316"/>
    </location>
</feature>
<evidence type="ECO:0000256" key="3">
    <source>
        <dbReference type="ARBA" id="ARBA00022448"/>
    </source>
</evidence>
<comment type="caution">
    <text evidence="10">The sequence shown here is derived from an EMBL/GenBank/DDBJ whole genome shotgun (WGS) entry which is preliminary data.</text>
</comment>
<dbReference type="AlphaFoldDB" id="E5Y595"/>